<dbReference type="EMBL" id="FXAW01000006">
    <property type="protein sequence ID" value="SMG42843.1"/>
    <property type="molecule type" value="Genomic_DNA"/>
</dbReference>
<evidence type="ECO:0000313" key="2">
    <source>
        <dbReference type="Proteomes" id="UP000193804"/>
    </source>
</evidence>
<proteinExistence type="predicted"/>
<accession>A0A1X7KMU3</accession>
<protein>
    <submittedName>
        <fullName evidence="1">Uncharacterized protein</fullName>
    </submittedName>
</protein>
<dbReference type="Proteomes" id="UP000193804">
    <property type="component" value="Unassembled WGS sequence"/>
</dbReference>
<name>A0A1X7KMU3_9BACT</name>
<keyword evidence="2" id="KW-1185">Reference proteome</keyword>
<dbReference type="STRING" id="1028.SAMN05661096_02941"/>
<reference evidence="2" key="1">
    <citation type="submission" date="2017-04" db="EMBL/GenBank/DDBJ databases">
        <authorList>
            <person name="Varghese N."/>
            <person name="Submissions S."/>
        </authorList>
    </citation>
    <scope>NUCLEOTIDE SEQUENCE [LARGE SCALE GENOMIC DNA]</scope>
    <source>
        <strain evidence="2">DSM 4125</strain>
    </source>
</reference>
<dbReference type="AlphaFoldDB" id="A0A1X7KMU3"/>
<organism evidence="1 2">
    <name type="scientific">Marivirga sericea</name>
    <dbReference type="NCBI Taxonomy" id="1028"/>
    <lineage>
        <taxon>Bacteria</taxon>
        <taxon>Pseudomonadati</taxon>
        <taxon>Bacteroidota</taxon>
        <taxon>Cytophagia</taxon>
        <taxon>Cytophagales</taxon>
        <taxon>Marivirgaceae</taxon>
        <taxon>Marivirga</taxon>
    </lineage>
</organism>
<sequence length="43" mass="5443">MKYRFKAYISLKDFTFKFKNVRLPLQTQNERENFFNNFKYKQA</sequence>
<gene>
    <name evidence="1" type="ORF">SAMN05661096_02941</name>
</gene>
<evidence type="ECO:0000313" key="1">
    <source>
        <dbReference type="EMBL" id="SMG42843.1"/>
    </source>
</evidence>